<sequence length="140" mass="15243">MKYMLVTFGGNQEDWEGVAAWSDEDMHRMVEYMRTLNAELEANGELLQAEGLSGPARAFVVRGGDGDKPIVVDGPFAESKEVIAGYWVVDVDSHERVVEIARRASACPGPGGKILNAPIEVHPIMGAPTEDPETMAPYKK</sequence>
<protein>
    <recommendedName>
        <fullName evidence="2">YCII-related domain-containing protein</fullName>
    </recommendedName>
</protein>
<dbReference type="PANTHER" id="PTHR35174:SF3">
    <property type="entry name" value="BLL7171 PROTEIN"/>
    <property type="match status" value="1"/>
</dbReference>
<organism evidence="3 4">
    <name type="scientific">Lentzea aerocolonigenes</name>
    <name type="common">Lechevalieria aerocolonigenes</name>
    <name type="synonym">Saccharothrix aerocolonigenes</name>
    <dbReference type="NCBI Taxonomy" id="68170"/>
    <lineage>
        <taxon>Bacteria</taxon>
        <taxon>Bacillati</taxon>
        <taxon>Actinomycetota</taxon>
        <taxon>Actinomycetes</taxon>
        <taxon>Pseudonocardiales</taxon>
        <taxon>Pseudonocardiaceae</taxon>
        <taxon>Lentzea</taxon>
    </lineage>
</organism>
<evidence type="ECO:0000313" key="3">
    <source>
        <dbReference type="EMBL" id="KJK43827.1"/>
    </source>
</evidence>
<dbReference type="Pfam" id="PF03795">
    <property type="entry name" value="YCII"/>
    <property type="match status" value="1"/>
</dbReference>
<dbReference type="Proteomes" id="UP000033393">
    <property type="component" value="Unassembled WGS sequence"/>
</dbReference>
<evidence type="ECO:0000313" key="4">
    <source>
        <dbReference type="Proteomes" id="UP000033393"/>
    </source>
</evidence>
<reference evidence="3 4" key="1">
    <citation type="submission" date="2015-02" db="EMBL/GenBank/DDBJ databases">
        <authorList>
            <person name="Ju K.-S."/>
            <person name="Doroghazi J.R."/>
            <person name="Metcalf W."/>
        </authorList>
    </citation>
    <scope>NUCLEOTIDE SEQUENCE [LARGE SCALE GENOMIC DNA]</scope>
    <source>
        <strain evidence="3 4">NRRL B-16140</strain>
    </source>
</reference>
<dbReference type="PANTHER" id="PTHR35174">
    <property type="entry name" value="BLL7171 PROTEIN-RELATED"/>
    <property type="match status" value="1"/>
</dbReference>
<accession>A0A0F0GPE3</accession>
<dbReference type="STRING" id="68170.GCA_000974445_04113"/>
<name>A0A0F0GPE3_LENAE</name>
<comment type="caution">
    <text evidence="3">The sequence shown here is derived from an EMBL/GenBank/DDBJ whole genome shotgun (WGS) entry which is preliminary data.</text>
</comment>
<dbReference type="AlphaFoldDB" id="A0A0F0GPE3"/>
<feature type="domain" description="YCII-related" evidence="2">
    <location>
        <begin position="26"/>
        <end position="104"/>
    </location>
</feature>
<dbReference type="SUPFAM" id="SSF54909">
    <property type="entry name" value="Dimeric alpha+beta barrel"/>
    <property type="match status" value="1"/>
</dbReference>
<dbReference type="eggNOG" id="COG3795">
    <property type="taxonomic scope" value="Bacteria"/>
</dbReference>
<dbReference type="InterPro" id="IPR005545">
    <property type="entry name" value="YCII"/>
</dbReference>
<dbReference type="OrthoDB" id="668782at2"/>
<proteinExistence type="inferred from homology"/>
<gene>
    <name evidence="3" type="ORF">UK23_31500</name>
</gene>
<dbReference type="Gene3D" id="3.30.70.1060">
    <property type="entry name" value="Dimeric alpha+beta barrel"/>
    <property type="match status" value="1"/>
</dbReference>
<dbReference type="EMBL" id="JYJG01000273">
    <property type="protein sequence ID" value="KJK43827.1"/>
    <property type="molecule type" value="Genomic_DNA"/>
</dbReference>
<dbReference type="InterPro" id="IPR011008">
    <property type="entry name" value="Dimeric_a/b-barrel"/>
</dbReference>
<evidence type="ECO:0000256" key="1">
    <source>
        <dbReference type="ARBA" id="ARBA00007689"/>
    </source>
</evidence>
<comment type="similarity">
    <text evidence="1">Belongs to the YciI family.</text>
</comment>
<keyword evidence="4" id="KW-1185">Reference proteome</keyword>
<evidence type="ECO:0000259" key="2">
    <source>
        <dbReference type="Pfam" id="PF03795"/>
    </source>
</evidence>
<dbReference type="PATRIC" id="fig|68170.10.peg.8159"/>